<sequence>MSGWIIFLIILIIIIIIILLLYFFVFQSNTFIKYGQTISIKNNDFISGFLSICNLTDTNCTNRLYIPTVQSTNNIQSWIISSDTSPNGSIVKCGDTVNIIPFTKTTSKIGLCGRISTISPCTNIIGLVSTSISNNTTKWKLTSSSNINIGTNLNNGQEVLFINVAENKPMSVCGGGTSACGGIGISALVTLRSDIGIADKWIVSDIKT</sequence>
<feature type="transmembrane region" description="Helical" evidence="1">
    <location>
        <begin position="6"/>
        <end position="26"/>
    </location>
</feature>
<keyword evidence="1" id="KW-0472">Membrane</keyword>
<dbReference type="Gene3D" id="2.80.10.50">
    <property type="match status" value="1"/>
</dbReference>
<organism evidence="2">
    <name type="scientific">Pithovirus LCPAC102</name>
    <dbReference type="NCBI Taxonomy" id="2506587"/>
    <lineage>
        <taxon>Viruses</taxon>
        <taxon>Pithoviruses</taxon>
    </lineage>
</organism>
<keyword evidence="1" id="KW-0812">Transmembrane</keyword>
<accession>A0A4D5XG54</accession>
<gene>
    <name evidence="2" type="ORF">LCPAC102_01790</name>
</gene>
<evidence type="ECO:0000256" key="1">
    <source>
        <dbReference type="SAM" id="Phobius"/>
    </source>
</evidence>
<keyword evidence="1" id="KW-1133">Transmembrane helix</keyword>
<name>A0A4D5XG54_9VIRU</name>
<protein>
    <submittedName>
        <fullName evidence="2">Uncharacterized protein</fullName>
    </submittedName>
</protein>
<evidence type="ECO:0000313" key="2">
    <source>
        <dbReference type="EMBL" id="QBK90266.1"/>
    </source>
</evidence>
<proteinExistence type="predicted"/>
<reference evidence="2" key="1">
    <citation type="journal article" date="2019" name="MBio">
        <title>Virus Genomes from Deep Sea Sediments Expand the Ocean Megavirome and Support Independent Origins of Viral Gigantism.</title>
        <authorList>
            <person name="Backstrom D."/>
            <person name="Yutin N."/>
            <person name="Jorgensen S.L."/>
            <person name="Dharamshi J."/>
            <person name="Homa F."/>
            <person name="Zaremba-Niedwiedzka K."/>
            <person name="Spang A."/>
            <person name="Wolf Y.I."/>
            <person name="Koonin E.V."/>
            <person name="Ettema T.J."/>
        </authorList>
    </citation>
    <scope>NUCLEOTIDE SEQUENCE</scope>
</reference>
<dbReference type="EMBL" id="MK500471">
    <property type="protein sequence ID" value="QBK90266.1"/>
    <property type="molecule type" value="Genomic_DNA"/>
</dbReference>